<name>A0A1Y1WJF3_9FUNG</name>
<protein>
    <recommendedName>
        <fullName evidence="3">Protein BIG1</fullName>
    </recommendedName>
</protein>
<gene>
    <name evidence="14" type="ORF">BCR32DRAFT_249908</name>
</gene>
<evidence type="ECO:0000313" key="14">
    <source>
        <dbReference type="EMBL" id="ORX73485.1"/>
    </source>
</evidence>
<evidence type="ECO:0000256" key="2">
    <source>
        <dbReference type="ARBA" id="ARBA00008203"/>
    </source>
</evidence>
<reference evidence="14 15" key="1">
    <citation type="submission" date="2016-08" db="EMBL/GenBank/DDBJ databases">
        <title>A Parts List for Fungal Cellulosomes Revealed by Comparative Genomics.</title>
        <authorList>
            <consortium name="DOE Joint Genome Institute"/>
            <person name="Haitjema C.H."/>
            <person name="Gilmore S.P."/>
            <person name="Henske J.K."/>
            <person name="Solomon K.V."/>
            <person name="De Groot R."/>
            <person name="Kuo A."/>
            <person name="Mondo S.J."/>
            <person name="Salamov A.A."/>
            <person name="Labutti K."/>
            <person name="Zhao Z."/>
            <person name="Chiniquy J."/>
            <person name="Barry K."/>
            <person name="Brewer H.M."/>
            <person name="Purvine S.O."/>
            <person name="Wright A.T."/>
            <person name="Boxma B."/>
            <person name="Van Alen T."/>
            <person name="Hackstein J.H."/>
            <person name="Baker S.E."/>
            <person name="Grigoriev I.V."/>
            <person name="O'Malley M.A."/>
        </authorList>
    </citation>
    <scope>NUCLEOTIDE SEQUENCE [LARGE SCALE GENOMIC DNA]</scope>
    <source>
        <strain evidence="14 15">S4</strain>
    </source>
</reference>
<dbReference type="GO" id="GO:0005789">
    <property type="term" value="C:endoplasmic reticulum membrane"/>
    <property type="evidence" value="ECO:0007669"/>
    <property type="project" value="UniProtKB-SubCell"/>
</dbReference>
<feature type="region of interest" description="Disordered" evidence="11">
    <location>
        <begin position="176"/>
        <end position="204"/>
    </location>
</feature>
<evidence type="ECO:0000256" key="11">
    <source>
        <dbReference type="SAM" id="MobiDB-lite"/>
    </source>
</evidence>
<feature type="coiled-coil region" evidence="10">
    <location>
        <begin position="132"/>
        <end position="159"/>
    </location>
</feature>
<keyword evidence="15" id="KW-1185">Reference proteome</keyword>
<dbReference type="STRING" id="1754192.A0A1Y1WJF3"/>
<dbReference type="AlphaFoldDB" id="A0A1Y1WJF3"/>
<feature type="chain" id="PRO_5013005491" description="Protein BIG1" evidence="13">
    <location>
        <begin position="20"/>
        <end position="356"/>
    </location>
</feature>
<evidence type="ECO:0000256" key="9">
    <source>
        <dbReference type="ARBA" id="ARBA00023316"/>
    </source>
</evidence>
<dbReference type="InterPro" id="IPR037654">
    <property type="entry name" value="Big1"/>
</dbReference>
<evidence type="ECO:0000256" key="13">
    <source>
        <dbReference type="SAM" id="SignalP"/>
    </source>
</evidence>
<dbReference type="PANTHER" id="PTHR28285:SF1">
    <property type="entry name" value="PROTEIN BIG1"/>
    <property type="match status" value="1"/>
</dbReference>
<sequence>MVRLSIKTLFLSAVALASAKSPLLLWTNKSVADVVSTNYANADDVSNLLAPFLESCPQSVLILDQPNFDIASLKDMRAVKNAFVSAKSSSQVEHLDIDEVNNIDAIVNAIAEKCNNAVVAEEKLAEANSIVISKLSQNLSEAQRKIKNLLNKINDNTLVVFLSNNNVNTKKLLVQRQNAEQQQQNGEQQQPQQNGEQQQQNATPVKEETSVFGKYVFMNTAIMESLVVMVPFILILCTGISWLLSFLENLLKSLLVTSDNSSVDNRINRINNIVKGYISSDNNRINSICHIDILGNRKIVNRHRFYILLIGRREYGFNERINNSPYKKEWKCLFKCQIESGTYSKNFHSCCDLRLY</sequence>
<keyword evidence="4 12" id="KW-0812">Transmembrane</keyword>
<dbReference type="EMBL" id="MCFG01000385">
    <property type="protein sequence ID" value="ORX73485.1"/>
    <property type="molecule type" value="Genomic_DNA"/>
</dbReference>
<evidence type="ECO:0000256" key="12">
    <source>
        <dbReference type="SAM" id="Phobius"/>
    </source>
</evidence>
<evidence type="ECO:0000256" key="10">
    <source>
        <dbReference type="SAM" id="Coils"/>
    </source>
</evidence>
<evidence type="ECO:0000256" key="4">
    <source>
        <dbReference type="ARBA" id="ARBA00022692"/>
    </source>
</evidence>
<keyword evidence="9" id="KW-0961">Cell wall biogenesis/degradation</keyword>
<evidence type="ECO:0000256" key="1">
    <source>
        <dbReference type="ARBA" id="ARBA00004389"/>
    </source>
</evidence>
<accession>A0A1Y1WJF3</accession>
<evidence type="ECO:0000256" key="6">
    <source>
        <dbReference type="ARBA" id="ARBA00022824"/>
    </source>
</evidence>
<keyword evidence="7 12" id="KW-1133">Transmembrane helix</keyword>
<dbReference type="GO" id="GO:0006078">
    <property type="term" value="P:(1-&gt;6)-beta-D-glucan biosynthetic process"/>
    <property type="evidence" value="ECO:0007669"/>
    <property type="project" value="TreeGrafter"/>
</dbReference>
<feature type="transmembrane region" description="Helical" evidence="12">
    <location>
        <begin position="226"/>
        <end position="247"/>
    </location>
</feature>
<evidence type="ECO:0000256" key="7">
    <source>
        <dbReference type="ARBA" id="ARBA00022989"/>
    </source>
</evidence>
<dbReference type="Proteomes" id="UP000193944">
    <property type="component" value="Unassembled WGS sequence"/>
</dbReference>
<reference evidence="14 15" key="2">
    <citation type="submission" date="2016-08" db="EMBL/GenBank/DDBJ databases">
        <title>Pervasive Adenine N6-methylation of Active Genes in Fungi.</title>
        <authorList>
            <consortium name="DOE Joint Genome Institute"/>
            <person name="Mondo S.J."/>
            <person name="Dannebaum R.O."/>
            <person name="Kuo R.C."/>
            <person name="Labutti K."/>
            <person name="Haridas S."/>
            <person name="Kuo A."/>
            <person name="Salamov A."/>
            <person name="Ahrendt S.R."/>
            <person name="Lipzen A."/>
            <person name="Sullivan W."/>
            <person name="Andreopoulos W.B."/>
            <person name="Clum A."/>
            <person name="Lindquist E."/>
            <person name="Daum C."/>
            <person name="Ramamoorthy G.K."/>
            <person name="Gryganskyi A."/>
            <person name="Culley D."/>
            <person name="Magnuson J.K."/>
            <person name="James T.Y."/>
            <person name="O'Malley M.A."/>
            <person name="Stajich J.E."/>
            <person name="Spatafora J.W."/>
            <person name="Visel A."/>
            <person name="Grigoriev I.V."/>
        </authorList>
    </citation>
    <scope>NUCLEOTIDE SEQUENCE [LARGE SCALE GENOMIC DNA]</scope>
    <source>
        <strain evidence="14 15">S4</strain>
    </source>
</reference>
<evidence type="ECO:0000256" key="3">
    <source>
        <dbReference type="ARBA" id="ARBA00022089"/>
    </source>
</evidence>
<proteinExistence type="inferred from homology"/>
<feature type="compositionally biased region" description="Low complexity" evidence="11">
    <location>
        <begin position="176"/>
        <end position="201"/>
    </location>
</feature>
<keyword evidence="8 12" id="KW-0472">Membrane</keyword>
<organism evidence="14 15">
    <name type="scientific">Anaeromyces robustus</name>
    <dbReference type="NCBI Taxonomy" id="1754192"/>
    <lineage>
        <taxon>Eukaryota</taxon>
        <taxon>Fungi</taxon>
        <taxon>Fungi incertae sedis</taxon>
        <taxon>Chytridiomycota</taxon>
        <taxon>Chytridiomycota incertae sedis</taxon>
        <taxon>Neocallimastigomycetes</taxon>
        <taxon>Neocallimastigales</taxon>
        <taxon>Neocallimastigaceae</taxon>
        <taxon>Anaeromyces</taxon>
    </lineage>
</organism>
<comment type="similarity">
    <text evidence="2">Belongs to the BIG1 family.</text>
</comment>
<evidence type="ECO:0000256" key="5">
    <source>
        <dbReference type="ARBA" id="ARBA00022729"/>
    </source>
</evidence>
<dbReference type="OrthoDB" id="2152148at2759"/>
<dbReference type="GO" id="GO:0009272">
    <property type="term" value="P:fungal-type cell wall biogenesis"/>
    <property type="evidence" value="ECO:0007669"/>
    <property type="project" value="TreeGrafter"/>
</dbReference>
<keyword evidence="6" id="KW-0256">Endoplasmic reticulum</keyword>
<comment type="subcellular location">
    <subcellularLocation>
        <location evidence="1">Endoplasmic reticulum membrane</location>
        <topology evidence="1">Single-pass membrane protein</topology>
    </subcellularLocation>
</comment>
<dbReference type="PANTHER" id="PTHR28285">
    <property type="entry name" value="PROTEIN BIG1"/>
    <property type="match status" value="1"/>
</dbReference>
<comment type="caution">
    <text evidence="14">The sequence shown here is derived from an EMBL/GenBank/DDBJ whole genome shotgun (WGS) entry which is preliminary data.</text>
</comment>
<evidence type="ECO:0000313" key="15">
    <source>
        <dbReference type="Proteomes" id="UP000193944"/>
    </source>
</evidence>
<keyword evidence="10" id="KW-0175">Coiled coil</keyword>
<feature type="signal peptide" evidence="13">
    <location>
        <begin position="1"/>
        <end position="19"/>
    </location>
</feature>
<evidence type="ECO:0000256" key="8">
    <source>
        <dbReference type="ARBA" id="ARBA00023136"/>
    </source>
</evidence>
<dbReference type="GO" id="GO:0071555">
    <property type="term" value="P:cell wall organization"/>
    <property type="evidence" value="ECO:0007669"/>
    <property type="project" value="UniProtKB-KW"/>
</dbReference>
<keyword evidence="5 13" id="KW-0732">Signal</keyword>